<dbReference type="InterPro" id="IPR057137">
    <property type="entry name" value="CDP1-like_a_solenoid_2"/>
</dbReference>
<feature type="domain" description="Plastid division protein CDP1-like IMS" evidence="1">
    <location>
        <begin position="476"/>
        <end position="593"/>
    </location>
</feature>
<feature type="domain" description="Plastid division protein CDP1-like 1st alpha solenoid" evidence="3">
    <location>
        <begin position="32"/>
        <end position="103"/>
    </location>
</feature>
<dbReference type="PANTHER" id="PTHR33925:SF1">
    <property type="entry name" value="PROTEIN ACCUMULATION AND REPLICATION OF CHLOROPLASTS 6, CHLOROPLASTIC"/>
    <property type="match status" value="1"/>
</dbReference>
<gene>
    <name evidence="4" type="ORF">OSTQU699_LOCUS7608</name>
</gene>
<protein>
    <recommendedName>
        <fullName evidence="6">ARC6 IMS domain-containing protein</fullName>
    </recommendedName>
</protein>
<dbReference type="Pfam" id="PF25515">
    <property type="entry name" value="Arm_PDR"/>
    <property type="match status" value="1"/>
</dbReference>
<name>A0A8S1J564_9CHLO</name>
<dbReference type="InterPro" id="IPR025344">
    <property type="entry name" value="CDP1-like_IMS"/>
</dbReference>
<keyword evidence="5" id="KW-1185">Reference proteome</keyword>
<evidence type="ECO:0008006" key="6">
    <source>
        <dbReference type="Google" id="ProtNLM"/>
    </source>
</evidence>
<dbReference type="AlphaFoldDB" id="A0A8S1J564"/>
<sequence>MSSVVFPTYFPGSGLNDSCSFAEPQFVVSFCKVSTACARMEEALQFLENGGSPSLAPELANEIQQALEKYVPQCVLGQLKLPLTPENAQARKQAIEILQELLAVPDKNRLNKAAQYSVDRHYVKQVLEALTSVEVLQMTDWPRILREPKSVQWYYPGVLLRAAAAHIVVGFAQKKPAPLQTIDAVLSLPGKEREAHVEHVICKILMGQVESALYILDKVEGTGKEMQNRQSGGDRVFEGTYFGTTPSESAAVGAKSLPSRNETLTFVRQHSPQGDADLLPGLCLFAERWLDKAFTQFRDTSMRVPDSSLVAHFKDNRFVGGMRGRKPQRAAPQGGTIEMLVSKFDEALGSQQLHVAHGAQADRRYEAEMRLVSQRQGQTSSSYPAQTGLPEVDIFNSQPSEAMLFDDTKRRRLPVLAVLAGGVVLGAALYSLSNTGQLGSVAGASALEAPHPTLTDQQRTTLSALPLGAPLRFPEAEKLIKRWQYAKSLALGPRHDDRLLRSVLAEPMLGEWANQVQDVSQQGWFWKYKLDGCKVSDVDSSHFRGGAGHLTVVATLKESASMHGADGRQADKYKSTYDVEYGVVLGRDGNWKINHVTVLSQ</sequence>
<feature type="domain" description="Plastid division protein CDP1-like 2nd alpha solenoid" evidence="2">
    <location>
        <begin position="259"/>
        <end position="317"/>
    </location>
</feature>
<dbReference type="OrthoDB" id="512200at2759"/>
<evidence type="ECO:0000259" key="2">
    <source>
        <dbReference type="Pfam" id="PF23468"/>
    </source>
</evidence>
<reference evidence="4" key="1">
    <citation type="submission" date="2020-12" db="EMBL/GenBank/DDBJ databases">
        <authorList>
            <person name="Iha C."/>
        </authorList>
    </citation>
    <scope>NUCLEOTIDE SEQUENCE</scope>
</reference>
<dbReference type="Pfam" id="PF23468">
    <property type="entry name" value="ARC6"/>
    <property type="match status" value="1"/>
</dbReference>
<proteinExistence type="predicted"/>
<dbReference type="PANTHER" id="PTHR33925">
    <property type="entry name" value="PLASTID DIVISION PROTEIN CDP1, CHLOROPLASTIC-RELATED"/>
    <property type="match status" value="1"/>
</dbReference>
<evidence type="ECO:0000313" key="5">
    <source>
        <dbReference type="Proteomes" id="UP000708148"/>
    </source>
</evidence>
<dbReference type="Proteomes" id="UP000708148">
    <property type="component" value="Unassembled WGS sequence"/>
</dbReference>
<organism evidence="4 5">
    <name type="scientific">Ostreobium quekettii</name>
    <dbReference type="NCBI Taxonomy" id="121088"/>
    <lineage>
        <taxon>Eukaryota</taxon>
        <taxon>Viridiplantae</taxon>
        <taxon>Chlorophyta</taxon>
        <taxon>core chlorophytes</taxon>
        <taxon>Ulvophyceae</taxon>
        <taxon>TCBD clade</taxon>
        <taxon>Bryopsidales</taxon>
        <taxon>Ostreobineae</taxon>
        <taxon>Ostreobiaceae</taxon>
        <taxon>Ostreobium</taxon>
    </lineage>
</organism>
<dbReference type="Pfam" id="PF13355">
    <property type="entry name" value="ARC6-like_IMS"/>
    <property type="match status" value="1"/>
</dbReference>
<dbReference type="InterPro" id="IPR058032">
    <property type="entry name" value="CDP1-like_a_solenoid_1"/>
</dbReference>
<dbReference type="InterPro" id="IPR044685">
    <property type="entry name" value="CPD1-like"/>
</dbReference>
<evidence type="ECO:0000259" key="3">
    <source>
        <dbReference type="Pfam" id="PF25515"/>
    </source>
</evidence>
<comment type="caution">
    <text evidence="4">The sequence shown here is derived from an EMBL/GenBank/DDBJ whole genome shotgun (WGS) entry which is preliminary data.</text>
</comment>
<accession>A0A8S1J564</accession>
<evidence type="ECO:0000313" key="4">
    <source>
        <dbReference type="EMBL" id="CAD7702251.1"/>
    </source>
</evidence>
<dbReference type="EMBL" id="CAJHUC010001756">
    <property type="protein sequence ID" value="CAD7702251.1"/>
    <property type="molecule type" value="Genomic_DNA"/>
</dbReference>
<evidence type="ECO:0000259" key="1">
    <source>
        <dbReference type="Pfam" id="PF13355"/>
    </source>
</evidence>